<keyword evidence="2" id="KW-0614">Plasmid</keyword>
<evidence type="ECO:0000256" key="1">
    <source>
        <dbReference type="SAM" id="SignalP"/>
    </source>
</evidence>
<name>A0A143DGZ7_9PROT</name>
<protein>
    <recommendedName>
        <fullName evidence="4">Alginate export domain-containing protein</fullName>
    </recommendedName>
</protein>
<evidence type="ECO:0000313" key="2">
    <source>
        <dbReference type="EMBL" id="AMW35896.1"/>
    </source>
</evidence>
<organism evidence="2 3">
    <name type="scientific">Haematospirillum jordaniae</name>
    <dbReference type="NCBI Taxonomy" id="1549855"/>
    <lineage>
        <taxon>Bacteria</taxon>
        <taxon>Pseudomonadati</taxon>
        <taxon>Pseudomonadota</taxon>
        <taxon>Alphaproteobacteria</taxon>
        <taxon>Rhodospirillales</taxon>
        <taxon>Novispirillaceae</taxon>
        <taxon>Haematospirillum</taxon>
    </lineage>
</organism>
<feature type="signal peptide" evidence="1">
    <location>
        <begin position="1"/>
        <end position="18"/>
    </location>
</feature>
<sequence>MRRWILLLLIFKPNIGLAADPNQSSEASQIETSGYISLRSLRNQSGDGSSTNLLSGNALLKSKLKLDNDLLNIQLRPLLTHATNNSVSEASAYVDELYWERRLSPSSFTFLGWRKIVNGVAIGRNPSDFFNRSKHQDRTLTDDDRRAEIEGDDMMGWSYFGQSYSLQSLLVAPDRDSKRIRAMLQMNSNLNFLSTDISFIAYYADRPSLGMNISTVLGENVTAYAYVRAVIGKAHCYREMTLWLAWQRMTTDGLLMLS</sequence>
<gene>
    <name evidence="2" type="ORF">AY555_11050</name>
</gene>
<keyword evidence="3" id="KW-1185">Reference proteome</keyword>
<dbReference type="Proteomes" id="UP000076066">
    <property type="component" value="Plasmid unnamed 2"/>
</dbReference>
<keyword evidence="1" id="KW-0732">Signal</keyword>
<proteinExistence type="predicted"/>
<dbReference type="KEGG" id="hjo:AY555_11050"/>
<evidence type="ECO:0000313" key="3">
    <source>
        <dbReference type="Proteomes" id="UP000076066"/>
    </source>
</evidence>
<reference evidence="2 3" key="1">
    <citation type="submission" date="2016-02" db="EMBL/GenBank/DDBJ databases">
        <title>Complete Genome of H5569, the type strain of the newly described species Haematospirillium jordaniae.</title>
        <authorList>
            <person name="Nicholson A.C."/>
            <person name="Humrighouse B.W."/>
            <person name="Loparov V."/>
            <person name="McQuiston J.R."/>
        </authorList>
    </citation>
    <scope>NUCLEOTIDE SEQUENCE [LARGE SCALE GENOMIC DNA]</scope>
    <source>
        <strain evidence="2 3">H5569</strain>
        <plasmid evidence="3">Plasmid unnamed 2</plasmid>
    </source>
</reference>
<feature type="chain" id="PRO_5007508044" description="Alginate export domain-containing protein" evidence="1">
    <location>
        <begin position="19"/>
        <end position="258"/>
    </location>
</feature>
<dbReference type="EMBL" id="CP014527">
    <property type="protein sequence ID" value="AMW35896.1"/>
    <property type="molecule type" value="Genomic_DNA"/>
</dbReference>
<geneLocation type="plasmid" evidence="2 3">
    <name>unnamed 2</name>
</geneLocation>
<accession>A0A143DGZ7</accession>
<dbReference type="AlphaFoldDB" id="A0A143DGZ7"/>
<evidence type="ECO:0008006" key="4">
    <source>
        <dbReference type="Google" id="ProtNLM"/>
    </source>
</evidence>